<proteinExistence type="predicted"/>
<protein>
    <submittedName>
        <fullName evidence="2">Uncharacterized protein</fullName>
    </submittedName>
</protein>
<dbReference type="AlphaFoldDB" id="A0A4Y2KN06"/>
<dbReference type="EMBL" id="BGPR01004782">
    <property type="protein sequence ID" value="GBN03300.1"/>
    <property type="molecule type" value="Genomic_DNA"/>
</dbReference>
<organism evidence="2 3">
    <name type="scientific">Araneus ventricosus</name>
    <name type="common">Orbweaver spider</name>
    <name type="synonym">Epeira ventricosa</name>
    <dbReference type="NCBI Taxonomy" id="182803"/>
    <lineage>
        <taxon>Eukaryota</taxon>
        <taxon>Metazoa</taxon>
        <taxon>Ecdysozoa</taxon>
        <taxon>Arthropoda</taxon>
        <taxon>Chelicerata</taxon>
        <taxon>Arachnida</taxon>
        <taxon>Araneae</taxon>
        <taxon>Araneomorphae</taxon>
        <taxon>Entelegynae</taxon>
        <taxon>Araneoidea</taxon>
        <taxon>Araneidae</taxon>
        <taxon>Araneus</taxon>
    </lineage>
</organism>
<keyword evidence="3" id="KW-1185">Reference proteome</keyword>
<evidence type="ECO:0000313" key="2">
    <source>
        <dbReference type="EMBL" id="GBN03300.1"/>
    </source>
</evidence>
<evidence type="ECO:0000256" key="1">
    <source>
        <dbReference type="SAM" id="MobiDB-lite"/>
    </source>
</evidence>
<gene>
    <name evidence="2" type="ORF">AVEN_165053_1</name>
</gene>
<feature type="region of interest" description="Disordered" evidence="1">
    <location>
        <begin position="63"/>
        <end position="84"/>
    </location>
</feature>
<accession>A0A4Y2KN06</accession>
<evidence type="ECO:0000313" key="3">
    <source>
        <dbReference type="Proteomes" id="UP000499080"/>
    </source>
</evidence>
<comment type="caution">
    <text evidence="2">The sequence shown here is derived from an EMBL/GenBank/DDBJ whole genome shotgun (WGS) entry which is preliminary data.</text>
</comment>
<sequence length="235" mass="26847">MILIAQRPQKILHFLKKTITKLKTIISLRVRTLLRLPEASRKETLEIINQMEVFLTQPLQQCQHESPPSCHRNRQDQVPLPPSISHHIDQIVNPTPSSSQSVSNKPALLLHPVQDSSLETPVILSEVIPSSDYDIHNIRPISKSGFVITLKSELSTAIQKNPNISSKVTIKNTGKRYPSMILYNVPSNISAEEIKSHLQAFQTNQCPLKIRFQFKCRLIKQGIWFFRHLQQNSIN</sequence>
<name>A0A4Y2KN06_ARAVE</name>
<reference evidence="2 3" key="1">
    <citation type="journal article" date="2019" name="Sci. Rep.">
        <title>Orb-weaving spider Araneus ventricosus genome elucidates the spidroin gene catalogue.</title>
        <authorList>
            <person name="Kono N."/>
            <person name="Nakamura H."/>
            <person name="Ohtoshi R."/>
            <person name="Moran D.A.P."/>
            <person name="Shinohara A."/>
            <person name="Yoshida Y."/>
            <person name="Fujiwara M."/>
            <person name="Mori M."/>
            <person name="Tomita M."/>
            <person name="Arakawa K."/>
        </authorList>
    </citation>
    <scope>NUCLEOTIDE SEQUENCE [LARGE SCALE GENOMIC DNA]</scope>
</reference>
<dbReference type="Proteomes" id="UP000499080">
    <property type="component" value="Unassembled WGS sequence"/>
</dbReference>